<dbReference type="Pfam" id="PF03783">
    <property type="entry name" value="CsgG"/>
    <property type="match status" value="1"/>
</dbReference>
<dbReference type="PANTHER" id="PTHR41164:SF1">
    <property type="entry name" value="CURLI PRODUCTION ASSEMBLY_TRANSPORT COMPONENT CSGG"/>
    <property type="match status" value="1"/>
</dbReference>
<keyword evidence="2" id="KW-0732">Signal</keyword>
<accession>A0A4R3VCJ3</accession>
<dbReference type="AlphaFoldDB" id="A0A4R3VCJ3"/>
<dbReference type="OrthoDB" id="1110708at2"/>
<keyword evidence="4" id="KW-0564">Palmitate</keyword>
<dbReference type="InterPro" id="IPR005534">
    <property type="entry name" value="Curli_assmbl/transp-comp_CsgG"/>
</dbReference>
<reference evidence="6 7" key="1">
    <citation type="submission" date="2019-03" db="EMBL/GenBank/DDBJ databases">
        <title>Genomic Encyclopedia of Type Strains, Phase IV (KMG-IV): sequencing the most valuable type-strain genomes for metagenomic binning, comparative biology and taxonomic classification.</title>
        <authorList>
            <person name="Goeker M."/>
        </authorList>
    </citation>
    <scope>NUCLEOTIDE SEQUENCE [LARGE SCALE GENOMIC DNA]</scope>
    <source>
        <strain evidence="6 7">DSM 100048</strain>
    </source>
</reference>
<evidence type="ECO:0000256" key="4">
    <source>
        <dbReference type="ARBA" id="ARBA00023139"/>
    </source>
</evidence>
<keyword evidence="5" id="KW-0449">Lipoprotein</keyword>
<organism evidence="6 7">
    <name type="scientific">Paracandidimonas soli</name>
    <dbReference type="NCBI Taxonomy" id="1917182"/>
    <lineage>
        <taxon>Bacteria</taxon>
        <taxon>Pseudomonadati</taxon>
        <taxon>Pseudomonadota</taxon>
        <taxon>Betaproteobacteria</taxon>
        <taxon>Burkholderiales</taxon>
        <taxon>Alcaligenaceae</taxon>
        <taxon>Paracandidimonas</taxon>
    </lineage>
</organism>
<evidence type="ECO:0000256" key="3">
    <source>
        <dbReference type="ARBA" id="ARBA00023136"/>
    </source>
</evidence>
<dbReference type="Gene3D" id="3.40.50.10610">
    <property type="entry name" value="ABC-type transport auxiliary lipoprotein component"/>
    <property type="match status" value="2"/>
</dbReference>
<evidence type="ECO:0000256" key="2">
    <source>
        <dbReference type="ARBA" id="ARBA00022729"/>
    </source>
</evidence>
<protein>
    <submittedName>
        <fullName evidence="6">Curli production assembly/transport component CsgG</fullName>
    </submittedName>
</protein>
<dbReference type="RefSeq" id="WP_132474165.1">
    <property type="nucleotide sequence ID" value="NZ_JBEBWM010000020.1"/>
</dbReference>
<evidence type="ECO:0000313" key="7">
    <source>
        <dbReference type="Proteomes" id="UP000294692"/>
    </source>
</evidence>
<dbReference type="PANTHER" id="PTHR41164">
    <property type="entry name" value="CURLI PRODUCTION ASSEMBLY/TRANSPORT COMPONENT CSGG"/>
    <property type="match status" value="1"/>
</dbReference>
<dbReference type="GO" id="GO:0030288">
    <property type="term" value="C:outer membrane-bounded periplasmic space"/>
    <property type="evidence" value="ECO:0007669"/>
    <property type="project" value="InterPro"/>
</dbReference>
<evidence type="ECO:0000256" key="1">
    <source>
        <dbReference type="ARBA" id="ARBA00022475"/>
    </source>
</evidence>
<name>A0A4R3VCJ3_9BURK</name>
<dbReference type="Proteomes" id="UP000294692">
    <property type="component" value="Unassembled WGS sequence"/>
</dbReference>
<evidence type="ECO:0000313" key="6">
    <source>
        <dbReference type="EMBL" id="TCV01553.1"/>
    </source>
</evidence>
<keyword evidence="1" id="KW-1003">Cell membrane</keyword>
<dbReference type="EMBL" id="SMBX01000002">
    <property type="protein sequence ID" value="TCV01553.1"/>
    <property type="molecule type" value="Genomic_DNA"/>
</dbReference>
<evidence type="ECO:0000256" key="5">
    <source>
        <dbReference type="ARBA" id="ARBA00023288"/>
    </source>
</evidence>
<gene>
    <name evidence="6" type="ORF">EV686_102266</name>
</gene>
<sequence>MNALPWPGRLSPSQRSLRLSLSILSCLLVSACALPREPSQVANAAQLTPATPSTYDLRSLPPPKGKITAAVYGFRDQTGQYKPAPDSSFSTSVTQGAASMLVKALKESGWFTPVERESLQELLTERRIVRALDGSQDKAPSIHIPALVPASILINGGIISYESNVRTGGLGARFLGIGLSTQYRVDQVTVGLRSVDIRTGEVLQTVSTTKTIFSYEVRPSVFKFVNFKDLLEVEGGITRNEPAQLCVKEAIEAAVIHLTVQGVKAGNWALANQDDWYSPLFQNYLQEEQTYALALPEDDASTNQASSGAVEPNQ</sequence>
<comment type="caution">
    <text evidence="6">The sequence shown here is derived from an EMBL/GenBank/DDBJ whole genome shotgun (WGS) entry which is preliminary data.</text>
</comment>
<keyword evidence="3" id="KW-0472">Membrane</keyword>
<proteinExistence type="predicted"/>
<keyword evidence="7" id="KW-1185">Reference proteome</keyword>